<protein>
    <recommendedName>
        <fullName evidence="7">Major facilitator superfamily (MFS) profile domain-containing protein</fullName>
    </recommendedName>
</protein>
<keyword evidence="3 6" id="KW-0812">Transmembrane</keyword>
<dbReference type="InterPro" id="IPR020846">
    <property type="entry name" value="MFS_dom"/>
</dbReference>
<dbReference type="Gene3D" id="1.20.1250.20">
    <property type="entry name" value="MFS general substrate transporter like domains"/>
    <property type="match status" value="1"/>
</dbReference>
<keyword evidence="4 6" id="KW-1133">Transmembrane helix</keyword>
<evidence type="ECO:0000256" key="6">
    <source>
        <dbReference type="SAM" id="Phobius"/>
    </source>
</evidence>
<gene>
    <name evidence="8" type="ORF">GM51_11295</name>
</gene>
<dbReference type="InterPro" id="IPR001958">
    <property type="entry name" value="Tet-R_TetA/multi-R_MdtG-like"/>
</dbReference>
<feature type="transmembrane region" description="Helical" evidence="6">
    <location>
        <begin position="86"/>
        <end position="112"/>
    </location>
</feature>
<feature type="transmembrane region" description="Helical" evidence="6">
    <location>
        <begin position="254"/>
        <end position="273"/>
    </location>
</feature>
<dbReference type="PANTHER" id="PTHR23504:SF15">
    <property type="entry name" value="MAJOR FACILITATOR SUPERFAMILY (MFS) PROFILE DOMAIN-CONTAINING PROTEIN"/>
    <property type="match status" value="1"/>
</dbReference>
<dbReference type="SUPFAM" id="SSF103473">
    <property type="entry name" value="MFS general substrate transporter"/>
    <property type="match status" value="1"/>
</dbReference>
<dbReference type="CDD" id="cd17330">
    <property type="entry name" value="MFS_SLC46_TetA_like"/>
    <property type="match status" value="1"/>
</dbReference>
<evidence type="ECO:0000256" key="4">
    <source>
        <dbReference type="ARBA" id="ARBA00022989"/>
    </source>
</evidence>
<dbReference type="PANTHER" id="PTHR23504">
    <property type="entry name" value="MAJOR FACILITATOR SUPERFAMILY DOMAIN-CONTAINING PROTEIN 10"/>
    <property type="match status" value="1"/>
</dbReference>
<reference evidence="8" key="1">
    <citation type="submission" date="2014-06" db="EMBL/GenBank/DDBJ databases">
        <title>Key roles for freshwater Actinobacteria revealed by deep metagenomic sequencing.</title>
        <authorList>
            <person name="Ghai R."/>
            <person name="Mizuno C.M."/>
            <person name="Picazo A."/>
            <person name="Camacho A."/>
            <person name="Rodriguez-Valera F."/>
        </authorList>
    </citation>
    <scope>NUCLEOTIDE SEQUENCE</scope>
</reference>
<dbReference type="GO" id="GO:0022857">
    <property type="term" value="F:transmembrane transporter activity"/>
    <property type="evidence" value="ECO:0007669"/>
    <property type="project" value="InterPro"/>
</dbReference>
<comment type="caution">
    <text evidence="8">The sequence shown here is derived from an EMBL/GenBank/DDBJ whole genome shotgun (WGS) entry which is preliminary data.</text>
</comment>
<evidence type="ECO:0000256" key="5">
    <source>
        <dbReference type="ARBA" id="ARBA00023136"/>
    </source>
</evidence>
<sequence>MFKKSVGHRDRAAKVPLPQGFGTIWLTVALDLVGFGIVVPILGRYAERFGASGLEVGLLFASFSLAQLVFAPILGRLSDRIGRKPVIMISLLGTAVGSFVTGAAGALWVLYLGRILDGASGASVAVAQGAVTDLAPPSERPRLLGLLGAAFGVGFVVGPALGGLASLGGEHIPFFVAGTVALMNAAVAWRRLPETRPAHVREAARAATKNDAGVKVRLWGLAVAGFAAIVAFSGFEATFSLLAGDRFRLTEGGVAAIFVGVGIVLVGVQGGLIRPVNAKLGTQRSLQVGLVLNSAGLIVLSIAESWSLLIVALALLTVGQGLVTPNLSSLVSGRVPDHRRGEALGFQQGVNALGRVAGPAIAGVLYDHVSIGSPYLVGGALCGVALAVISSKK</sequence>
<proteinExistence type="predicted"/>
<dbReference type="PROSITE" id="PS00216">
    <property type="entry name" value="SUGAR_TRANSPORT_1"/>
    <property type="match status" value="1"/>
</dbReference>
<dbReference type="InterPro" id="IPR011701">
    <property type="entry name" value="MFS"/>
</dbReference>
<dbReference type="EMBL" id="JNSL01000070">
    <property type="protein sequence ID" value="KGA17022.1"/>
    <property type="molecule type" value="Genomic_DNA"/>
</dbReference>
<name>A0A094Q0Z5_9ZZZZ</name>
<dbReference type="AlphaFoldDB" id="A0A094Q0Z5"/>
<feature type="transmembrane region" description="Helical" evidence="6">
    <location>
        <begin position="54"/>
        <end position="74"/>
    </location>
</feature>
<dbReference type="PROSITE" id="PS50850">
    <property type="entry name" value="MFS"/>
    <property type="match status" value="1"/>
</dbReference>
<evidence type="ECO:0000256" key="1">
    <source>
        <dbReference type="ARBA" id="ARBA00004141"/>
    </source>
</evidence>
<dbReference type="InterPro" id="IPR005829">
    <property type="entry name" value="Sugar_transporter_CS"/>
</dbReference>
<feature type="transmembrane region" description="Helical" evidence="6">
    <location>
        <begin position="143"/>
        <end position="165"/>
    </location>
</feature>
<accession>A0A094Q0Z5</accession>
<evidence type="ECO:0000259" key="7">
    <source>
        <dbReference type="PROSITE" id="PS50850"/>
    </source>
</evidence>
<feature type="transmembrane region" description="Helical" evidence="6">
    <location>
        <begin position="372"/>
        <end position="389"/>
    </location>
</feature>
<feature type="domain" description="Major facilitator superfamily (MFS) profile" evidence="7">
    <location>
        <begin position="20"/>
        <end position="393"/>
    </location>
</feature>
<dbReference type="PRINTS" id="PR01035">
    <property type="entry name" value="TCRTETA"/>
</dbReference>
<feature type="transmembrane region" description="Helical" evidence="6">
    <location>
        <begin position="21"/>
        <end position="42"/>
    </location>
</feature>
<evidence type="ECO:0000313" key="8">
    <source>
        <dbReference type="EMBL" id="KGA17022.1"/>
    </source>
</evidence>
<evidence type="ECO:0000256" key="3">
    <source>
        <dbReference type="ARBA" id="ARBA00022692"/>
    </source>
</evidence>
<comment type="subcellular location">
    <subcellularLocation>
        <location evidence="1">Membrane</location>
        <topology evidence="1">Multi-pass membrane protein</topology>
    </subcellularLocation>
</comment>
<feature type="transmembrane region" description="Helical" evidence="6">
    <location>
        <begin position="218"/>
        <end position="242"/>
    </location>
</feature>
<keyword evidence="5 6" id="KW-0472">Membrane</keyword>
<keyword evidence="2" id="KW-0813">Transport</keyword>
<dbReference type="GO" id="GO:0016020">
    <property type="term" value="C:membrane"/>
    <property type="evidence" value="ECO:0007669"/>
    <property type="project" value="UniProtKB-SubCell"/>
</dbReference>
<dbReference type="Pfam" id="PF07690">
    <property type="entry name" value="MFS_1"/>
    <property type="match status" value="1"/>
</dbReference>
<organism evidence="8">
    <name type="scientific">freshwater metagenome</name>
    <dbReference type="NCBI Taxonomy" id="449393"/>
    <lineage>
        <taxon>unclassified sequences</taxon>
        <taxon>metagenomes</taxon>
        <taxon>ecological metagenomes</taxon>
    </lineage>
</organism>
<dbReference type="InterPro" id="IPR036259">
    <property type="entry name" value="MFS_trans_sf"/>
</dbReference>
<evidence type="ECO:0000256" key="2">
    <source>
        <dbReference type="ARBA" id="ARBA00022448"/>
    </source>
</evidence>